<accession>A0A174XHK3</accession>
<dbReference type="Pfam" id="PF13416">
    <property type="entry name" value="SBP_bac_8"/>
    <property type="match status" value="1"/>
</dbReference>
<dbReference type="PROSITE" id="PS51257">
    <property type="entry name" value="PROKAR_LIPOPROTEIN"/>
    <property type="match status" value="1"/>
</dbReference>
<dbReference type="PANTHER" id="PTHR43649">
    <property type="entry name" value="ARABINOSE-BINDING PROTEIN-RELATED"/>
    <property type="match status" value="1"/>
</dbReference>
<dbReference type="Proteomes" id="UP000434223">
    <property type="component" value="Unassembled WGS sequence"/>
</dbReference>
<dbReference type="RefSeq" id="WP_055652345.1">
    <property type="nucleotide sequence ID" value="NZ_CAJKZF010000001.1"/>
</dbReference>
<sequence length="453" mass="50419">MKRRRITALALSAMMVGTMLAGCGTKSEAPAGGESAVQTEAGEKKETTGGAASGEKTTLSMMVFPSTENYETINAKFLEQNPDLAEKVDFEVQLGGSGDGDVADKLRLALTSGENVPDIVRLNYTQLPEFAKAGVLYPLDDYIAEYEDRIIDAAKSIMKYDDTYYALPREVKPKVWFYRADIFEECGVDVREVKTIDEFIAAGEKIREKYPNACMENYNVPTQGYDFMMMLSGTGAGFCDENGNYNLASNEDVKLTFERMKKLYDSDVMSSAAEWSADWTPAFDNGEIVSQLIGGWFKTDFKNFNLESQKGKWAMAPWPEEIREGSDAGGAIWVIPAAARNKELAAEIMTKMCFDEEAARIIFDVTGVLPALKSAAEDEYYNGDNEYYACSLGKVNSEAMEYLKIFPYNPASSQEQKIVLQYLDEYLQENMTLDEALKAAQDDMINQIGNPFE</sequence>
<dbReference type="EMBL" id="WNME01000043">
    <property type="protein sequence ID" value="MUB67065.1"/>
    <property type="molecule type" value="Genomic_DNA"/>
</dbReference>
<organism evidence="1 2">
    <name type="scientific">Hungatella hathewayi</name>
    <dbReference type="NCBI Taxonomy" id="154046"/>
    <lineage>
        <taxon>Bacteria</taxon>
        <taxon>Bacillati</taxon>
        <taxon>Bacillota</taxon>
        <taxon>Clostridia</taxon>
        <taxon>Lachnospirales</taxon>
        <taxon>Lachnospiraceae</taxon>
        <taxon>Hungatella</taxon>
    </lineage>
</organism>
<dbReference type="OrthoDB" id="9764112at2"/>
<dbReference type="InterPro" id="IPR050490">
    <property type="entry name" value="Bact_solute-bd_prot1"/>
</dbReference>
<name>A0A174XHK3_9FIRM</name>
<protein>
    <submittedName>
        <fullName evidence="1">Extracellular solute-binding protein</fullName>
    </submittedName>
</protein>
<dbReference type="CDD" id="cd13585">
    <property type="entry name" value="PBP2_TMBP_like"/>
    <property type="match status" value="1"/>
</dbReference>
<dbReference type="InterPro" id="IPR006059">
    <property type="entry name" value="SBP"/>
</dbReference>
<dbReference type="Gene3D" id="3.40.190.10">
    <property type="entry name" value="Periplasmic binding protein-like II"/>
    <property type="match status" value="1"/>
</dbReference>
<gene>
    <name evidence="1" type="ORF">GNE07_29030</name>
</gene>
<dbReference type="GeneID" id="93151287"/>
<dbReference type="AlphaFoldDB" id="A0A174XHK3"/>
<evidence type="ECO:0000313" key="1">
    <source>
        <dbReference type="EMBL" id="MUB67065.1"/>
    </source>
</evidence>
<evidence type="ECO:0000313" key="2">
    <source>
        <dbReference type="Proteomes" id="UP000434223"/>
    </source>
</evidence>
<dbReference type="PANTHER" id="PTHR43649:SF12">
    <property type="entry name" value="DIACETYLCHITOBIOSE BINDING PROTEIN DASA"/>
    <property type="match status" value="1"/>
</dbReference>
<proteinExistence type="predicted"/>
<reference evidence="1 2" key="1">
    <citation type="submission" date="2019-09" db="EMBL/GenBank/DDBJ databases">
        <title>Draft genome sequencing of Hungatella hathewayi 123Y-2.</title>
        <authorList>
            <person name="Lv Q."/>
            <person name="Li S."/>
        </authorList>
    </citation>
    <scope>NUCLEOTIDE SEQUENCE [LARGE SCALE GENOMIC DNA]</scope>
    <source>
        <strain evidence="1 2">123Y-2</strain>
    </source>
</reference>
<dbReference type="SUPFAM" id="SSF53850">
    <property type="entry name" value="Periplasmic binding protein-like II"/>
    <property type="match status" value="1"/>
</dbReference>
<comment type="caution">
    <text evidence="1">The sequence shown here is derived from an EMBL/GenBank/DDBJ whole genome shotgun (WGS) entry which is preliminary data.</text>
</comment>